<gene>
    <name evidence="5" type="ORF">WJX81_004232</name>
</gene>
<dbReference type="Gene3D" id="3.40.1080.10">
    <property type="entry name" value="Glutaconate Coenzyme A-transferase"/>
    <property type="match status" value="2"/>
</dbReference>
<protein>
    <recommendedName>
        <fullName evidence="3">Succinyl-CoA:3-ketoacid-coenzyme A transferase</fullName>
        <ecNumber evidence="3">2.8.3.5</ecNumber>
    </recommendedName>
</protein>
<comment type="catalytic activity">
    <reaction evidence="3">
        <text>a 3-oxo acid + succinyl-CoA = a 3-oxoacyl-CoA + succinate</text>
        <dbReference type="Rhea" id="RHEA:24564"/>
        <dbReference type="ChEBI" id="CHEBI:30031"/>
        <dbReference type="ChEBI" id="CHEBI:35973"/>
        <dbReference type="ChEBI" id="CHEBI:57292"/>
        <dbReference type="ChEBI" id="CHEBI:90726"/>
        <dbReference type="EC" id="2.8.3.5"/>
    </reaction>
</comment>
<evidence type="ECO:0000256" key="2">
    <source>
        <dbReference type="ARBA" id="ARBA00022679"/>
    </source>
</evidence>
<evidence type="ECO:0000313" key="5">
    <source>
        <dbReference type="EMBL" id="KAK9831430.1"/>
    </source>
</evidence>
<comment type="similarity">
    <text evidence="1 3">Belongs to the 3-oxoacid CoA-transferase family.</text>
</comment>
<dbReference type="PIRSF" id="PIRSF000858">
    <property type="entry name" value="SCOT-t"/>
    <property type="match status" value="1"/>
</dbReference>
<evidence type="ECO:0000256" key="4">
    <source>
        <dbReference type="PIRSR" id="PIRSR000858-1"/>
    </source>
</evidence>
<proteinExistence type="inferred from homology"/>
<dbReference type="InterPro" id="IPR004165">
    <property type="entry name" value="CoA_trans_fam_I"/>
</dbReference>
<reference evidence="5 6" key="1">
    <citation type="journal article" date="2024" name="Nat. Commun.">
        <title>Phylogenomics reveals the evolutionary origins of lichenization in chlorophyte algae.</title>
        <authorList>
            <person name="Puginier C."/>
            <person name="Libourel C."/>
            <person name="Otte J."/>
            <person name="Skaloud P."/>
            <person name="Haon M."/>
            <person name="Grisel S."/>
            <person name="Petersen M."/>
            <person name="Berrin J.G."/>
            <person name="Delaux P.M."/>
            <person name="Dal Grande F."/>
            <person name="Keller J."/>
        </authorList>
    </citation>
    <scope>NUCLEOTIDE SEQUENCE [LARGE SCALE GENOMIC DNA]</scope>
    <source>
        <strain evidence="5 6">SAG 245.80</strain>
    </source>
</reference>
<sequence>MERFFVLRTRLRSFLTVPRSRWLASCDFERGIRRLMVEGLAASMTYAVLGYAQSVLSRIGWHTFVDPRNKGACVNGAAAAQPPVVQLLSVGGQEQLFYPAPARPVVALLRGTAADAAGNVSLEREPLLLNQLDQAMAARATGGLVLVQVERLVPGELPTRAVAIPGALVDCVVLAPPEQHPPTLMGPTYWPSLTGESSQLCRELEQPPPQGLRRIIARRAMLAIADDAPGRPAVVCLGIGLPEGVAPAIRDAGALHAPAACAVLATEAGALGGCNAPVGRDAAGGLTLFGAAQGAAAHLPAGSMMDLLQGGASLAILGMLQVNARGDVNVSSMGPMLRIGCGGFIDISQSARRLVFVGTLRSGGSQGTLDASLRARDDGAPKFVRGDVLETTFAASTAEGREVLYVTERAVFRLLPAGGGLELCEVAPGVDVERDVLQLMQFRPRMSSTLRMMDARCFD</sequence>
<accession>A0AAW1RCY4</accession>
<name>A0AAW1RCY4_9CHLO</name>
<evidence type="ECO:0000256" key="3">
    <source>
        <dbReference type="PIRNR" id="PIRNR000858"/>
    </source>
</evidence>
<dbReference type="EMBL" id="JALJOU010000046">
    <property type="protein sequence ID" value="KAK9831430.1"/>
    <property type="molecule type" value="Genomic_DNA"/>
</dbReference>
<dbReference type="Pfam" id="PF01144">
    <property type="entry name" value="CoA_trans"/>
    <property type="match status" value="1"/>
</dbReference>
<comment type="caution">
    <text evidence="5">The sequence shown here is derived from an EMBL/GenBank/DDBJ whole genome shotgun (WGS) entry which is preliminary data.</text>
</comment>
<dbReference type="EC" id="2.8.3.5" evidence="3"/>
<keyword evidence="3" id="KW-0496">Mitochondrion</keyword>
<dbReference type="GO" id="GO:0008260">
    <property type="term" value="F:succinyl-CoA:3-oxo-acid CoA-transferase activity"/>
    <property type="evidence" value="ECO:0007669"/>
    <property type="project" value="UniProtKB-EC"/>
</dbReference>
<feature type="active site" description="5-glutamyl coenzyme A thioester intermediate" evidence="4">
    <location>
        <position position="267"/>
    </location>
</feature>
<dbReference type="PANTHER" id="PTHR43293:SF3">
    <property type="entry name" value="CHOLESTEROL RING-CLEAVING HYDROLASE IPDB SUBUNIT"/>
    <property type="match status" value="1"/>
</dbReference>
<evidence type="ECO:0000256" key="1">
    <source>
        <dbReference type="ARBA" id="ARBA00007154"/>
    </source>
</evidence>
<evidence type="ECO:0000313" key="6">
    <source>
        <dbReference type="Proteomes" id="UP001445335"/>
    </source>
</evidence>
<comment type="function">
    <text evidence="3">Key enzyme for ketone body catabolism. Transfers the CoA moiety from succinate to acetoacetate. Formation of the enzyme-CoA intermediate proceeds via an unstable anhydride species formed between the carboxylate groups of the enzyme and substrate.</text>
</comment>
<keyword evidence="6" id="KW-1185">Reference proteome</keyword>
<dbReference type="PANTHER" id="PTHR43293">
    <property type="entry name" value="ACETATE COA-TRANSFERASE YDIF"/>
    <property type="match status" value="1"/>
</dbReference>
<dbReference type="InterPro" id="IPR037171">
    <property type="entry name" value="NagB/RpiA_transferase-like"/>
</dbReference>
<dbReference type="GO" id="GO:0046952">
    <property type="term" value="P:ketone body catabolic process"/>
    <property type="evidence" value="ECO:0007669"/>
    <property type="project" value="InterPro"/>
</dbReference>
<dbReference type="InterPro" id="IPR014388">
    <property type="entry name" value="3-oxoacid_CoA-transferase"/>
</dbReference>
<keyword evidence="2 3" id="KW-0808">Transferase</keyword>
<comment type="pathway">
    <text evidence="3">Ketone metabolism; succinyl-CoA degradation; acetoacetyl-CoA from succinyl-CoA: step 1/1.</text>
</comment>
<dbReference type="SUPFAM" id="SSF100950">
    <property type="entry name" value="NagB/RpiA/CoA transferase-like"/>
    <property type="match status" value="2"/>
</dbReference>
<dbReference type="Proteomes" id="UP001445335">
    <property type="component" value="Unassembled WGS sequence"/>
</dbReference>
<organism evidence="5 6">
    <name type="scientific">Elliptochloris bilobata</name>
    <dbReference type="NCBI Taxonomy" id="381761"/>
    <lineage>
        <taxon>Eukaryota</taxon>
        <taxon>Viridiplantae</taxon>
        <taxon>Chlorophyta</taxon>
        <taxon>core chlorophytes</taxon>
        <taxon>Trebouxiophyceae</taxon>
        <taxon>Trebouxiophyceae incertae sedis</taxon>
        <taxon>Elliptochloris clade</taxon>
        <taxon>Elliptochloris</taxon>
    </lineage>
</organism>
<dbReference type="AlphaFoldDB" id="A0AAW1RCY4"/>